<evidence type="ECO:0000256" key="1">
    <source>
        <dbReference type="SAM" id="MobiDB-lite"/>
    </source>
</evidence>
<dbReference type="EMBL" id="JAJVCY010000002">
    <property type="protein sequence ID" value="MCV3287084.1"/>
    <property type="molecule type" value="Genomic_DNA"/>
</dbReference>
<gene>
    <name evidence="2" type="ORF">LZT28_02265</name>
</gene>
<evidence type="ECO:0000313" key="2">
    <source>
        <dbReference type="EMBL" id="MCV3287084.1"/>
    </source>
</evidence>
<dbReference type="RefSeq" id="WP_052833529.1">
    <property type="nucleotide sequence ID" value="NZ_CAWMGL010000047.1"/>
</dbReference>
<accession>A0AAW5RK62</accession>
<name>A0AAW5RK62_AERME</name>
<evidence type="ECO:0000313" key="3">
    <source>
        <dbReference type="Proteomes" id="UP001208651"/>
    </source>
</evidence>
<proteinExistence type="predicted"/>
<dbReference type="AlphaFoldDB" id="A0AAW5RK62"/>
<feature type="region of interest" description="Disordered" evidence="1">
    <location>
        <begin position="180"/>
        <end position="203"/>
    </location>
</feature>
<dbReference type="Proteomes" id="UP001208651">
    <property type="component" value="Unassembled WGS sequence"/>
</dbReference>
<organism evidence="2 3">
    <name type="scientific">Aeromonas media</name>
    <dbReference type="NCBI Taxonomy" id="651"/>
    <lineage>
        <taxon>Bacteria</taxon>
        <taxon>Pseudomonadati</taxon>
        <taxon>Pseudomonadota</taxon>
        <taxon>Gammaproteobacteria</taxon>
        <taxon>Aeromonadales</taxon>
        <taxon>Aeromonadaceae</taxon>
        <taxon>Aeromonas</taxon>
    </lineage>
</organism>
<protein>
    <submittedName>
        <fullName evidence="2">Uncharacterized protein</fullName>
    </submittedName>
</protein>
<sequence length="203" mass="22538">MSKHTDDYAVERFAIAMKAKLADARAKGRGGWDDPSSCSVEHLAALLIGHLGKGNPGNFEDIANLAMMLHQRRADPAILAGTLIAPAVPKGWKLLPIEPLLNMMSDRDHDTRITAERELLAILAAEPAPQVQSSAPHQSLIDWAVTSWHEQVAHRPMENVYRRTLDSVWRQVIRFAGEDPQSIIGPSHDDLLQQEQKPEHGEE</sequence>
<feature type="compositionally biased region" description="Basic and acidic residues" evidence="1">
    <location>
        <begin position="187"/>
        <end position="203"/>
    </location>
</feature>
<comment type="caution">
    <text evidence="2">The sequence shown here is derived from an EMBL/GenBank/DDBJ whole genome shotgun (WGS) entry which is preliminary data.</text>
</comment>
<reference evidence="2" key="1">
    <citation type="submission" date="2022-01" db="EMBL/GenBank/DDBJ databases">
        <title>Comparison of Fish pathogen Aeromonas spp.</title>
        <authorList>
            <person name="Dubey S."/>
            <person name="Sorum H."/>
            <person name="Munangandu H.M."/>
        </authorList>
    </citation>
    <scope>NUCLEOTIDE SEQUENCE</scope>
    <source>
        <strain evidence="2">SD/21-15</strain>
    </source>
</reference>